<keyword evidence="6" id="KW-0648">Protein biosynthesis</keyword>
<keyword evidence="3" id="KW-0436">Ligase</keyword>
<evidence type="ECO:0000256" key="5">
    <source>
        <dbReference type="ARBA" id="ARBA00022840"/>
    </source>
</evidence>
<dbReference type="CDD" id="cd04318">
    <property type="entry name" value="EcAsnRS_like_N"/>
    <property type="match status" value="1"/>
</dbReference>
<accession>T1KFG1</accession>
<dbReference type="eggNOG" id="KOG0554">
    <property type="taxonomic scope" value="Eukaryota"/>
</dbReference>
<evidence type="ECO:0000256" key="2">
    <source>
        <dbReference type="ARBA" id="ARBA00012816"/>
    </source>
</evidence>
<organism evidence="9 10">
    <name type="scientific">Tetranychus urticae</name>
    <name type="common">Two-spotted spider mite</name>
    <dbReference type="NCBI Taxonomy" id="32264"/>
    <lineage>
        <taxon>Eukaryota</taxon>
        <taxon>Metazoa</taxon>
        <taxon>Ecdysozoa</taxon>
        <taxon>Arthropoda</taxon>
        <taxon>Chelicerata</taxon>
        <taxon>Arachnida</taxon>
        <taxon>Acari</taxon>
        <taxon>Acariformes</taxon>
        <taxon>Trombidiformes</taxon>
        <taxon>Prostigmata</taxon>
        <taxon>Eleutherengona</taxon>
        <taxon>Raphignathae</taxon>
        <taxon>Tetranychoidea</taxon>
        <taxon>Tetranychidae</taxon>
        <taxon>Tetranychus</taxon>
    </lineage>
</organism>
<dbReference type="Proteomes" id="UP000015104">
    <property type="component" value="Unassembled WGS sequence"/>
</dbReference>
<keyword evidence="4" id="KW-0547">Nucleotide-binding</keyword>
<gene>
    <name evidence="9" type="primary">107363690</name>
</gene>
<dbReference type="GO" id="GO:0004816">
    <property type="term" value="F:asparagine-tRNA ligase activity"/>
    <property type="evidence" value="ECO:0007669"/>
    <property type="project" value="UniProtKB-EC"/>
</dbReference>
<dbReference type="KEGG" id="tut:107363690"/>
<evidence type="ECO:0000256" key="4">
    <source>
        <dbReference type="ARBA" id="ARBA00022741"/>
    </source>
</evidence>
<dbReference type="AlphaFoldDB" id="T1KFG1"/>
<dbReference type="PANTHER" id="PTHR22594">
    <property type="entry name" value="ASPARTYL/LYSYL-TRNA SYNTHETASE"/>
    <property type="match status" value="1"/>
</dbReference>
<reference evidence="9" key="2">
    <citation type="submission" date="2015-06" db="UniProtKB">
        <authorList>
            <consortium name="EnsemblMetazoa"/>
        </authorList>
    </citation>
    <scope>IDENTIFICATION</scope>
</reference>
<keyword evidence="5" id="KW-0067">ATP-binding</keyword>
<evidence type="ECO:0000256" key="1">
    <source>
        <dbReference type="ARBA" id="ARBA00008226"/>
    </source>
</evidence>
<keyword evidence="10" id="KW-1185">Reference proteome</keyword>
<dbReference type="GO" id="GO:0005739">
    <property type="term" value="C:mitochondrion"/>
    <property type="evidence" value="ECO:0007669"/>
    <property type="project" value="TreeGrafter"/>
</dbReference>
<dbReference type="InterPro" id="IPR002312">
    <property type="entry name" value="Asp/Asn-tRNA-synth_IIb"/>
</dbReference>
<dbReference type="NCBIfam" id="TIGR00457">
    <property type="entry name" value="asnS"/>
    <property type="match status" value="1"/>
</dbReference>
<dbReference type="SUPFAM" id="SSF50249">
    <property type="entry name" value="Nucleic acid-binding proteins"/>
    <property type="match status" value="1"/>
</dbReference>
<evidence type="ECO:0000256" key="7">
    <source>
        <dbReference type="ARBA" id="ARBA00023146"/>
    </source>
</evidence>
<evidence type="ECO:0000313" key="10">
    <source>
        <dbReference type="Proteomes" id="UP000015104"/>
    </source>
</evidence>
<dbReference type="Pfam" id="PF01336">
    <property type="entry name" value="tRNA_anti-codon"/>
    <property type="match status" value="1"/>
</dbReference>
<dbReference type="InterPro" id="IPR012340">
    <property type="entry name" value="NA-bd_OB-fold"/>
</dbReference>
<dbReference type="PROSITE" id="PS50862">
    <property type="entry name" value="AA_TRNA_LIGASE_II"/>
    <property type="match status" value="1"/>
</dbReference>
<evidence type="ECO:0000313" key="9">
    <source>
        <dbReference type="EnsemblMetazoa" id="tetur10g03000.1"/>
    </source>
</evidence>
<dbReference type="InterPro" id="IPR006195">
    <property type="entry name" value="aa-tRNA-synth_II"/>
</dbReference>
<keyword evidence="7" id="KW-0030">Aminoacyl-tRNA synthetase</keyword>
<evidence type="ECO:0000256" key="3">
    <source>
        <dbReference type="ARBA" id="ARBA00022598"/>
    </source>
</evidence>
<dbReference type="HOGENOM" id="CLU_004553_2_0_1"/>
<proteinExistence type="inferred from homology"/>
<dbReference type="STRING" id="32264.T1KFG1"/>
<dbReference type="OrthoDB" id="1931232at2759"/>
<name>T1KFG1_TETUR</name>
<dbReference type="SUPFAM" id="SSF55681">
    <property type="entry name" value="Class II aaRS and biotin synthetases"/>
    <property type="match status" value="1"/>
</dbReference>
<dbReference type="GO" id="GO:0005524">
    <property type="term" value="F:ATP binding"/>
    <property type="evidence" value="ECO:0007669"/>
    <property type="project" value="UniProtKB-KW"/>
</dbReference>
<dbReference type="OMA" id="PRFPGQC"/>
<dbReference type="InterPro" id="IPR045864">
    <property type="entry name" value="aa-tRNA-synth_II/BPL/LPL"/>
</dbReference>
<reference evidence="10" key="1">
    <citation type="submission" date="2011-08" db="EMBL/GenBank/DDBJ databases">
        <authorList>
            <person name="Rombauts S."/>
        </authorList>
    </citation>
    <scope>NUCLEOTIDE SEQUENCE</scope>
    <source>
        <strain evidence="10">London</strain>
    </source>
</reference>
<dbReference type="GO" id="GO:0003676">
    <property type="term" value="F:nucleic acid binding"/>
    <property type="evidence" value="ECO:0007669"/>
    <property type="project" value="InterPro"/>
</dbReference>
<dbReference type="EC" id="6.1.1.22" evidence="2"/>
<dbReference type="GO" id="GO:0006421">
    <property type="term" value="P:asparaginyl-tRNA aminoacylation"/>
    <property type="evidence" value="ECO:0007669"/>
    <property type="project" value="InterPro"/>
</dbReference>
<dbReference type="InterPro" id="IPR004364">
    <property type="entry name" value="Aa-tRNA-synt_II"/>
</dbReference>
<dbReference type="PANTHER" id="PTHR22594:SF34">
    <property type="entry name" value="ASPARAGINE--TRNA LIGASE, MITOCHONDRIAL-RELATED"/>
    <property type="match status" value="1"/>
</dbReference>
<dbReference type="PRINTS" id="PR01042">
    <property type="entry name" value="TRNASYNTHASP"/>
</dbReference>
<evidence type="ECO:0000256" key="6">
    <source>
        <dbReference type="ARBA" id="ARBA00022917"/>
    </source>
</evidence>
<evidence type="ECO:0000259" key="8">
    <source>
        <dbReference type="PROSITE" id="PS50862"/>
    </source>
</evidence>
<dbReference type="Gene3D" id="2.40.50.140">
    <property type="entry name" value="Nucleic acid-binding proteins"/>
    <property type="match status" value="1"/>
</dbReference>
<dbReference type="Pfam" id="PF00152">
    <property type="entry name" value="tRNA-synt_2"/>
    <property type="match status" value="1"/>
</dbReference>
<dbReference type="EMBL" id="CAEY01000036">
    <property type="status" value="NOT_ANNOTATED_CDS"/>
    <property type="molecule type" value="Genomic_DNA"/>
</dbReference>
<feature type="domain" description="Aminoacyl-transfer RNA synthetases class-II family profile" evidence="8">
    <location>
        <begin position="186"/>
        <end position="486"/>
    </location>
</feature>
<dbReference type="EnsemblMetazoa" id="tetur10g03000.1">
    <property type="protein sequence ID" value="tetur10g03000.1"/>
    <property type="gene ID" value="tetur10g03000"/>
</dbReference>
<protein>
    <recommendedName>
        <fullName evidence="2">asparagine--tRNA ligase</fullName>
        <ecNumber evidence="2">6.1.1.22</ecNumber>
    </recommendedName>
</protein>
<dbReference type="InterPro" id="IPR004522">
    <property type="entry name" value="Asn-tRNA-ligase"/>
</dbReference>
<dbReference type="InterPro" id="IPR004365">
    <property type="entry name" value="NA-bd_OB_tRNA"/>
</dbReference>
<dbReference type="Gene3D" id="3.30.930.10">
    <property type="entry name" value="Bira Bifunctional Protein, Domain 2"/>
    <property type="match status" value="1"/>
</dbReference>
<comment type="similarity">
    <text evidence="1">Belongs to the class-II aminoacyl-tRNA synthetase family.</text>
</comment>
<sequence>MSIFNCARSHLNLPSVVKFNVTLLKSLYSSSVYDLSSLNSSVVPKESDSCKLPQLTIHEALKCKLSEKLSLKGWIRSHRRLKEHHFMTLNDGLSPKNIQIVVPTILLERKGVKPQFGSSICCKGSLVESRGPEQPLELYCEDIDIIGQCNVLEYPFNPNTSKNNNWNGMREHIHLRPRASRYASLMRLRSDLNFEIHNLMKESGYFNVTTPILTKNECEGGSKPFSVKPIDYPDDVSFFKGKAKLTVSAQLHLETAACALSRVYTLGPTFRAEVNKSRRHLSEFTMFELEEAFIDDLDVLMDKVEFIVKSLASKLIDGQNENYLDVLKSTKYDLTYRLLGRYIRLTYDDAIEIINKKQDVQPAEFGKDLSAFHETVLLEYFEHQPLFITHFPSEIRPFYMKSDGDRALCFDLLGAVGGEICGGSLREDNYDKLKSRMDEVEGLTEELDWYLDLRKYGNVPHGGCGFGFDRLIQTITGLSNIKDVVPYPRFLYHCPL</sequence>